<protein>
    <submittedName>
        <fullName evidence="1">Acetyltransferase</fullName>
    </submittedName>
</protein>
<dbReference type="RefSeq" id="WP_019691982.1">
    <property type="nucleotide sequence ID" value="NZ_AFOY02000009.1"/>
</dbReference>
<gene>
    <name evidence="1" type="ORF">HK44_028530</name>
</gene>
<name>A0A010TC96_PSEFL</name>
<comment type="caution">
    <text evidence="1">The sequence shown here is derived from an EMBL/GenBank/DDBJ whole genome shotgun (WGS) entry which is preliminary data.</text>
</comment>
<proteinExistence type="predicted"/>
<dbReference type="EMBL" id="AFOY02000009">
    <property type="protein sequence ID" value="EXF94877.1"/>
    <property type="molecule type" value="Genomic_DNA"/>
</dbReference>
<dbReference type="AlphaFoldDB" id="A0A010TC96"/>
<dbReference type="Proteomes" id="UP000022611">
    <property type="component" value="Unassembled WGS sequence"/>
</dbReference>
<accession>A0A010TC96</accession>
<evidence type="ECO:0000313" key="2">
    <source>
        <dbReference type="Proteomes" id="UP000022611"/>
    </source>
</evidence>
<keyword evidence="1" id="KW-0808">Transferase</keyword>
<dbReference type="GO" id="GO:0016740">
    <property type="term" value="F:transferase activity"/>
    <property type="evidence" value="ECO:0007669"/>
    <property type="project" value="UniProtKB-KW"/>
</dbReference>
<sequence length="184" mass="20754">MSMSVQIVSVKNKLFQKVCVLRSRYIGDNPASEESFPDAEALRDTCSYHMAYLDGDEIVGAIRITPLGHGMSFVERVVNVGHYFAHPMDSFDANRLVLDEKYRGGLHLRFFLLQTAIWLKANTQFRYISALCRGRLAALYVDIGGHVLADDITWTSRDSSRDYSLVYLELEAVFNTIKGKVAHG</sequence>
<dbReference type="HOGENOM" id="CLU_1467023_0_0_6"/>
<reference evidence="1 2" key="1">
    <citation type="journal article" date="2011" name="J. Bacteriol.">
        <title>Draft genome sequence of the polycyclic aromatic hydrocarbon-degrading, genetically engineered bioluminescent bioreporter Pseudomonas fluorescens HK44.</title>
        <authorList>
            <person name="Chauhan A."/>
            <person name="Layton A.C."/>
            <person name="Williams D.E."/>
            <person name="Smartt A.E."/>
            <person name="Ripp S."/>
            <person name="Karpinets T.V."/>
            <person name="Brown S.D."/>
            <person name="Sayler G.S."/>
        </authorList>
    </citation>
    <scope>NUCLEOTIDE SEQUENCE [LARGE SCALE GENOMIC DNA]</scope>
    <source>
        <strain evidence="1 2">HK44</strain>
    </source>
</reference>
<evidence type="ECO:0000313" key="1">
    <source>
        <dbReference type="EMBL" id="EXF94877.1"/>
    </source>
</evidence>
<dbReference type="OrthoDB" id="6992885at2"/>
<dbReference type="PATRIC" id="fig|1042209.11.peg.2283"/>
<organism evidence="1 2">
    <name type="scientific">Pseudomonas fluorescens HK44</name>
    <dbReference type="NCBI Taxonomy" id="1042209"/>
    <lineage>
        <taxon>Bacteria</taxon>
        <taxon>Pseudomonadati</taxon>
        <taxon>Pseudomonadota</taxon>
        <taxon>Gammaproteobacteria</taxon>
        <taxon>Pseudomonadales</taxon>
        <taxon>Pseudomonadaceae</taxon>
        <taxon>Pseudomonas</taxon>
    </lineage>
</organism>
<dbReference type="SUPFAM" id="SSF55729">
    <property type="entry name" value="Acyl-CoA N-acyltransferases (Nat)"/>
    <property type="match status" value="1"/>
</dbReference>
<dbReference type="InterPro" id="IPR016181">
    <property type="entry name" value="Acyl_CoA_acyltransferase"/>
</dbReference>